<proteinExistence type="predicted"/>
<evidence type="ECO:0000313" key="1">
    <source>
        <dbReference type="EMBL" id="MFC3765212.1"/>
    </source>
</evidence>
<protein>
    <submittedName>
        <fullName evidence="1">AAA family ATPase</fullName>
    </submittedName>
</protein>
<dbReference type="EMBL" id="JBHRZH010000036">
    <property type="protein sequence ID" value="MFC3765212.1"/>
    <property type="molecule type" value="Genomic_DNA"/>
</dbReference>
<organism evidence="1 2">
    <name type="scientific">Tenggerimyces flavus</name>
    <dbReference type="NCBI Taxonomy" id="1708749"/>
    <lineage>
        <taxon>Bacteria</taxon>
        <taxon>Bacillati</taxon>
        <taxon>Actinomycetota</taxon>
        <taxon>Actinomycetes</taxon>
        <taxon>Propionibacteriales</taxon>
        <taxon>Nocardioidaceae</taxon>
        <taxon>Tenggerimyces</taxon>
    </lineage>
</organism>
<dbReference type="RefSeq" id="WP_205119090.1">
    <property type="nucleotide sequence ID" value="NZ_JAFBCM010000001.1"/>
</dbReference>
<evidence type="ECO:0000313" key="2">
    <source>
        <dbReference type="Proteomes" id="UP001595699"/>
    </source>
</evidence>
<sequence>MTTSPTRDYRGSLVEEISFPRASVVLLAGVPGAGKSTLLQRLYGVPGSSVLPTRTDDGVTVLDSAQVRGKLQPFLGRLPYRRWRPLVHLGHYVRIFGALDKGGPIVIHDCGTRPWMRRMIGERAARRGLESHLLLLDTTAEEARAGQVARGRVVDAGRFATHVMRWKKLLAKAEAGPELLMPGATSAAVLDRPAANALRRIRFTGAGEVIRLGRLPRQVRESRMGTSVAARSAG</sequence>
<comment type="caution">
    <text evidence="1">The sequence shown here is derived from an EMBL/GenBank/DDBJ whole genome shotgun (WGS) entry which is preliminary data.</text>
</comment>
<dbReference type="SUPFAM" id="SSF52540">
    <property type="entry name" value="P-loop containing nucleoside triphosphate hydrolases"/>
    <property type="match status" value="1"/>
</dbReference>
<reference evidence="2" key="1">
    <citation type="journal article" date="2019" name="Int. J. Syst. Evol. Microbiol.">
        <title>The Global Catalogue of Microorganisms (GCM) 10K type strain sequencing project: providing services to taxonomists for standard genome sequencing and annotation.</title>
        <authorList>
            <consortium name="The Broad Institute Genomics Platform"/>
            <consortium name="The Broad Institute Genome Sequencing Center for Infectious Disease"/>
            <person name="Wu L."/>
            <person name="Ma J."/>
        </authorList>
    </citation>
    <scope>NUCLEOTIDE SEQUENCE [LARGE SCALE GENOMIC DNA]</scope>
    <source>
        <strain evidence="2">CGMCC 4.7241</strain>
    </source>
</reference>
<gene>
    <name evidence="1" type="ORF">ACFOUW_30560</name>
</gene>
<dbReference type="Proteomes" id="UP001595699">
    <property type="component" value="Unassembled WGS sequence"/>
</dbReference>
<name>A0ABV7YJH4_9ACTN</name>
<keyword evidence="2" id="KW-1185">Reference proteome</keyword>
<dbReference type="Pfam" id="PF13671">
    <property type="entry name" value="AAA_33"/>
    <property type="match status" value="1"/>
</dbReference>
<dbReference type="Gene3D" id="3.40.50.300">
    <property type="entry name" value="P-loop containing nucleotide triphosphate hydrolases"/>
    <property type="match status" value="1"/>
</dbReference>
<accession>A0ABV7YJH4</accession>
<dbReference type="InterPro" id="IPR027417">
    <property type="entry name" value="P-loop_NTPase"/>
</dbReference>